<reference evidence="8" key="2">
    <citation type="submission" date="2024-10" db="UniProtKB">
        <authorList>
            <consortium name="EnsemblProtists"/>
        </authorList>
    </citation>
    <scope>IDENTIFICATION</scope>
</reference>
<dbReference type="HOGENOM" id="CLU_018202_3_1_1"/>
<evidence type="ECO:0000313" key="8">
    <source>
        <dbReference type="EnsemblProtists" id="EOD38686"/>
    </source>
</evidence>
<keyword evidence="9" id="KW-1185">Reference proteome</keyword>
<keyword evidence="5 6" id="KW-0642">Proline metabolism</keyword>
<dbReference type="InterPro" id="IPR002048">
    <property type="entry name" value="EF_hand_dom"/>
</dbReference>
<name>A0A0D3KSF1_EMIH1</name>
<dbReference type="InterPro" id="IPR029041">
    <property type="entry name" value="FAD-linked_oxidoreductase-like"/>
</dbReference>
<sequence>MRSRLAPARLLARSSRRLSTATAIAPLDFTDPRTAFSGTSTAELLRGAVVLTACTIRPFVMNAEMLLGLSTKVFGKTFTDTVVRKTFFAHFVAGESAEGIKPVMQALKAQGVGGILDYAAEADMGDNPLTAGNANQPARVYPYAGEDECDANMQHFLTGVKAVADTSPDGFAAIKVTALGDPKLLERISDSLSAIQGDLPRAAFGFFTSLDKDGNGGLSKEEFTAGWLEAFDGVTAEQAGKYFDKYDTNKSGEIDPIEWSLMIPIEEVPKMVSKCKKAGPVKSTALSPDELVAMKNMLSRCDNICAYAAELGVRLMIDAEHFHMQPAIDQAVLTMQLKYNKTYPAVYNTYQAYLRRTPGKLREDLERCKREDIHFGGKLASHASYAECMTEMLVRSPVPEKTSPFFASHNEDSVRMAVGLLSSGESKVTSDKVGFGQLLGMSDHLTFTLGGAGLKAYKYVPYGPLDEVMPYLLRRAQENSDALGGARDAAIPLPAAAPRSTLMRGPDLSAGAPLQRAMMLAEVKRRMFG</sequence>
<dbReference type="Gene3D" id="3.20.20.220">
    <property type="match status" value="1"/>
</dbReference>
<dbReference type="InterPro" id="IPR002872">
    <property type="entry name" value="Proline_DH_dom"/>
</dbReference>
<evidence type="ECO:0000256" key="5">
    <source>
        <dbReference type="ARBA" id="ARBA00023062"/>
    </source>
</evidence>
<dbReference type="STRING" id="2903.R1FSM8"/>
<dbReference type="PROSITE" id="PS50222">
    <property type="entry name" value="EF_HAND_2"/>
    <property type="match status" value="1"/>
</dbReference>
<dbReference type="PANTHER" id="PTHR13914:SF0">
    <property type="entry name" value="PROLINE DEHYDROGENASE 1, MITOCHONDRIAL"/>
    <property type="match status" value="1"/>
</dbReference>
<protein>
    <recommendedName>
        <fullName evidence="2 6">Proline dehydrogenase</fullName>
        <ecNumber evidence="2 6">1.5.5.2</ecNumber>
    </recommendedName>
</protein>
<evidence type="ECO:0000256" key="2">
    <source>
        <dbReference type="ARBA" id="ARBA00012695"/>
    </source>
</evidence>
<organism evidence="8 9">
    <name type="scientific">Emiliania huxleyi (strain CCMP1516)</name>
    <dbReference type="NCBI Taxonomy" id="280463"/>
    <lineage>
        <taxon>Eukaryota</taxon>
        <taxon>Haptista</taxon>
        <taxon>Haptophyta</taxon>
        <taxon>Prymnesiophyceae</taxon>
        <taxon>Isochrysidales</taxon>
        <taxon>Noelaerhabdaceae</taxon>
        <taxon>Emiliania</taxon>
    </lineage>
</organism>
<evidence type="ECO:0000313" key="9">
    <source>
        <dbReference type="Proteomes" id="UP000013827"/>
    </source>
</evidence>
<dbReference type="Pfam" id="PF13202">
    <property type="entry name" value="EF-hand_5"/>
    <property type="match status" value="2"/>
</dbReference>
<proteinExistence type="inferred from homology"/>
<dbReference type="Proteomes" id="UP000013827">
    <property type="component" value="Unassembled WGS sequence"/>
</dbReference>
<dbReference type="PaxDb" id="2903-EOD38686"/>
<dbReference type="PANTHER" id="PTHR13914">
    <property type="entry name" value="PROLINE OXIDASE"/>
    <property type="match status" value="1"/>
</dbReference>
<dbReference type="AlphaFoldDB" id="A0A0D3KSF1"/>
<dbReference type="Pfam" id="PF01619">
    <property type="entry name" value="Pro_dh"/>
    <property type="match status" value="1"/>
</dbReference>
<dbReference type="KEGG" id="ehx:EMIHUDRAFT_471457"/>
<dbReference type="SUPFAM" id="SSF47473">
    <property type="entry name" value="EF-hand"/>
    <property type="match status" value="1"/>
</dbReference>
<evidence type="ECO:0000259" key="7">
    <source>
        <dbReference type="PROSITE" id="PS50222"/>
    </source>
</evidence>
<accession>A0A0D3KSF1</accession>
<feature type="domain" description="EF-hand" evidence="7">
    <location>
        <begin position="234"/>
        <end position="269"/>
    </location>
</feature>
<dbReference type="PROSITE" id="PS00018">
    <property type="entry name" value="EF_HAND_1"/>
    <property type="match status" value="1"/>
</dbReference>
<dbReference type="GeneID" id="17283957"/>
<dbReference type="SUPFAM" id="SSF51730">
    <property type="entry name" value="FAD-linked oxidoreductase"/>
    <property type="match status" value="1"/>
</dbReference>
<dbReference type="OMA" id="GPLKKYH"/>
<dbReference type="GO" id="GO:0071949">
    <property type="term" value="F:FAD binding"/>
    <property type="evidence" value="ECO:0007669"/>
    <property type="project" value="TreeGrafter"/>
</dbReference>
<dbReference type="GO" id="GO:0010133">
    <property type="term" value="P:L-proline catabolic process to L-glutamate"/>
    <property type="evidence" value="ECO:0007669"/>
    <property type="project" value="TreeGrafter"/>
</dbReference>
<evidence type="ECO:0000256" key="4">
    <source>
        <dbReference type="ARBA" id="ARBA00023002"/>
    </source>
</evidence>
<keyword evidence="3" id="KW-0106">Calcium</keyword>
<keyword evidence="6" id="KW-0274">FAD</keyword>
<comment type="cofactor">
    <cofactor evidence="6">
        <name>FAD</name>
        <dbReference type="ChEBI" id="CHEBI:57692"/>
    </cofactor>
</comment>
<dbReference type="eggNOG" id="KOG0186">
    <property type="taxonomic scope" value="Eukaryota"/>
</dbReference>
<dbReference type="InterPro" id="IPR018247">
    <property type="entry name" value="EF_Hand_1_Ca_BS"/>
</dbReference>
<evidence type="ECO:0000256" key="6">
    <source>
        <dbReference type="RuleBase" id="RU364054"/>
    </source>
</evidence>
<evidence type="ECO:0000256" key="1">
    <source>
        <dbReference type="ARBA" id="ARBA00005869"/>
    </source>
</evidence>
<comment type="similarity">
    <text evidence="1 6">Belongs to the proline oxidase family.</text>
</comment>
<dbReference type="Gene3D" id="1.10.238.10">
    <property type="entry name" value="EF-hand"/>
    <property type="match status" value="1"/>
</dbReference>
<dbReference type="EnsemblProtists" id="EOD38686">
    <property type="protein sequence ID" value="EOD38686"/>
    <property type="gene ID" value="EMIHUDRAFT_471457"/>
</dbReference>
<dbReference type="InterPro" id="IPR011992">
    <property type="entry name" value="EF-hand-dom_pair"/>
</dbReference>
<dbReference type="GO" id="GO:0005739">
    <property type="term" value="C:mitochondrion"/>
    <property type="evidence" value="ECO:0007669"/>
    <property type="project" value="TreeGrafter"/>
</dbReference>
<dbReference type="GO" id="GO:0004657">
    <property type="term" value="F:proline dehydrogenase activity"/>
    <property type="evidence" value="ECO:0007669"/>
    <property type="project" value="UniProtKB-EC"/>
</dbReference>
<reference evidence="9" key="1">
    <citation type="journal article" date="2013" name="Nature">
        <title>Pan genome of the phytoplankton Emiliania underpins its global distribution.</title>
        <authorList>
            <person name="Read B.A."/>
            <person name="Kegel J."/>
            <person name="Klute M.J."/>
            <person name="Kuo A."/>
            <person name="Lefebvre S.C."/>
            <person name="Maumus F."/>
            <person name="Mayer C."/>
            <person name="Miller J."/>
            <person name="Monier A."/>
            <person name="Salamov A."/>
            <person name="Young J."/>
            <person name="Aguilar M."/>
            <person name="Claverie J.M."/>
            <person name="Frickenhaus S."/>
            <person name="Gonzalez K."/>
            <person name="Herman E.K."/>
            <person name="Lin Y.C."/>
            <person name="Napier J."/>
            <person name="Ogata H."/>
            <person name="Sarno A.F."/>
            <person name="Shmutz J."/>
            <person name="Schroeder D."/>
            <person name="de Vargas C."/>
            <person name="Verret F."/>
            <person name="von Dassow P."/>
            <person name="Valentin K."/>
            <person name="Van de Peer Y."/>
            <person name="Wheeler G."/>
            <person name="Dacks J.B."/>
            <person name="Delwiche C.F."/>
            <person name="Dyhrman S.T."/>
            <person name="Glockner G."/>
            <person name="John U."/>
            <person name="Richards T."/>
            <person name="Worden A.Z."/>
            <person name="Zhang X."/>
            <person name="Grigoriev I.V."/>
            <person name="Allen A.E."/>
            <person name="Bidle K."/>
            <person name="Borodovsky M."/>
            <person name="Bowler C."/>
            <person name="Brownlee C."/>
            <person name="Cock J.M."/>
            <person name="Elias M."/>
            <person name="Gladyshev V.N."/>
            <person name="Groth M."/>
            <person name="Guda C."/>
            <person name="Hadaegh A."/>
            <person name="Iglesias-Rodriguez M.D."/>
            <person name="Jenkins J."/>
            <person name="Jones B.M."/>
            <person name="Lawson T."/>
            <person name="Leese F."/>
            <person name="Lindquist E."/>
            <person name="Lobanov A."/>
            <person name="Lomsadze A."/>
            <person name="Malik S.B."/>
            <person name="Marsh M.E."/>
            <person name="Mackinder L."/>
            <person name="Mock T."/>
            <person name="Mueller-Roeber B."/>
            <person name="Pagarete A."/>
            <person name="Parker M."/>
            <person name="Probert I."/>
            <person name="Quesneville H."/>
            <person name="Raines C."/>
            <person name="Rensing S.A."/>
            <person name="Riano-Pachon D.M."/>
            <person name="Richier S."/>
            <person name="Rokitta S."/>
            <person name="Shiraiwa Y."/>
            <person name="Soanes D.M."/>
            <person name="van der Giezen M."/>
            <person name="Wahlund T.M."/>
            <person name="Williams B."/>
            <person name="Wilson W."/>
            <person name="Wolfe G."/>
            <person name="Wurch L.L."/>
        </authorList>
    </citation>
    <scope>NUCLEOTIDE SEQUENCE</scope>
</reference>
<dbReference type="EC" id="1.5.5.2" evidence="2 6"/>
<keyword evidence="6" id="KW-0285">Flavoprotein</keyword>
<dbReference type="CDD" id="cd00051">
    <property type="entry name" value="EFh"/>
    <property type="match status" value="1"/>
</dbReference>
<comment type="catalytic activity">
    <reaction evidence="6">
        <text>L-proline + a quinone = (S)-1-pyrroline-5-carboxylate + a quinol + H(+)</text>
        <dbReference type="Rhea" id="RHEA:23784"/>
        <dbReference type="ChEBI" id="CHEBI:15378"/>
        <dbReference type="ChEBI" id="CHEBI:17388"/>
        <dbReference type="ChEBI" id="CHEBI:24646"/>
        <dbReference type="ChEBI" id="CHEBI:60039"/>
        <dbReference type="ChEBI" id="CHEBI:132124"/>
        <dbReference type="EC" id="1.5.5.2"/>
    </reaction>
</comment>
<dbReference type="GO" id="GO:0005509">
    <property type="term" value="F:calcium ion binding"/>
    <property type="evidence" value="ECO:0007669"/>
    <property type="project" value="InterPro"/>
</dbReference>
<dbReference type="InterPro" id="IPR015659">
    <property type="entry name" value="Proline_oxidase"/>
</dbReference>
<keyword evidence="4 6" id="KW-0560">Oxidoreductase</keyword>
<dbReference type="RefSeq" id="XP_005791115.1">
    <property type="nucleotide sequence ID" value="XM_005791058.1"/>
</dbReference>
<evidence type="ECO:0000256" key="3">
    <source>
        <dbReference type="ARBA" id="ARBA00022837"/>
    </source>
</evidence>
<comment type="function">
    <text evidence="6">Converts proline to delta-1-pyrroline-5-carboxylate.</text>
</comment>